<dbReference type="PROSITE" id="PS50103">
    <property type="entry name" value="ZF_C3H1"/>
    <property type="match status" value="1"/>
</dbReference>
<evidence type="ECO:0000256" key="1">
    <source>
        <dbReference type="PROSITE-ProRule" id="PRU00723"/>
    </source>
</evidence>
<feature type="compositionally biased region" description="Basic and acidic residues" evidence="2">
    <location>
        <begin position="10"/>
        <end position="21"/>
    </location>
</feature>
<keyword evidence="1" id="KW-0863">Zinc-finger</keyword>
<evidence type="ECO:0000313" key="7">
    <source>
        <dbReference type="Proteomes" id="UP000186817"/>
    </source>
</evidence>
<dbReference type="GO" id="GO:0015074">
    <property type="term" value="P:DNA integration"/>
    <property type="evidence" value="ECO:0007669"/>
    <property type="project" value="InterPro"/>
</dbReference>
<dbReference type="EMBL" id="LSRX01000582">
    <property type="protein sequence ID" value="OLP93411.1"/>
    <property type="molecule type" value="Genomic_DNA"/>
</dbReference>
<feature type="compositionally biased region" description="Low complexity" evidence="2">
    <location>
        <begin position="485"/>
        <end position="500"/>
    </location>
</feature>
<gene>
    <name evidence="6" type="primary">TY5A</name>
    <name evidence="6" type="ORF">AK812_SmicGene24707</name>
</gene>
<dbReference type="InterPro" id="IPR001584">
    <property type="entry name" value="Integrase_cat-core"/>
</dbReference>
<evidence type="ECO:0000259" key="3">
    <source>
        <dbReference type="PROSITE" id="PS50103"/>
    </source>
</evidence>
<feature type="compositionally biased region" description="Polar residues" evidence="2">
    <location>
        <begin position="393"/>
        <end position="405"/>
    </location>
</feature>
<feature type="region of interest" description="Disordered" evidence="2">
    <location>
        <begin position="392"/>
        <end position="425"/>
    </location>
</feature>
<feature type="region of interest" description="Disordered" evidence="2">
    <location>
        <begin position="469"/>
        <end position="506"/>
    </location>
</feature>
<feature type="domain" description="Integrase catalytic" evidence="5">
    <location>
        <begin position="1098"/>
        <end position="1270"/>
    </location>
</feature>
<evidence type="ECO:0000313" key="6">
    <source>
        <dbReference type="EMBL" id="OLP93411.1"/>
    </source>
</evidence>
<sequence>MSAQPGSEALLREHQGDRSGEVEPGAEDTGAVLSDAAYSAASGAPQMNGTAGGGLVVGPDGAAVAEGVKDDIAGCPAEASEPQRMQTRTDEGDCWSMDDFVDLKSQELVWMAGEGRSTGQEDSATNAILEALTKNLVGLQELQLKSLRRETDPDDAPEQVKSSNISLPMLASPDEATAGILFQDWVAQISVPMQDLSATSSTWWKDVMELVQITYSKWLSANPLERLQLEPVGHERLISSKWTRVNSRACTLILQCLVESVKSDLIARRVVQSMPMIMFRLHTCYQPGGANERSTVLTNLQSPTPPTSLEGSLNLLRAWPRWLQRCKDLNMMVPDATVLARALTMATSKFISENADAQFRTQLLRSSLRIDSQPALEDVVKYQRHLQAEVESMMSSRATTPSNPVSVKALGTGTSATPSTTASQKPQCKYFIKQSGCRRGQKCPYTHDWSAFTKTERAKRCLACGSEEHRQKDCPSKTQKPPARASGSNPTSPSATPSAGDQSSGGEAVWTLDSLIQAAAKEEAMGRSKGHRLLCWIQASPVTVNLAGGEAVSLKMNSGGTILVPISSSTAAGSSSPIVPLGALVGQLGYTMVWGNTKCRLEGRNGDVINLRVRDGCPELMEQEALRLIGQLEDARLRELRCNTQDTRRRVKAAALAMDRTWFDHLLSYVDSGFTSEAYKALESAPFLEGVPKECVSGMFDAVPESNGWDILRGLKHLNRKARKRLWSSKSWVVHLFAGDRKKPELYHLEGHGHVVLELDIERGKTQNVLSPGVWRVLEWGARQGKISGVIGGPPQGSFMISRHVVGGPEPLRSNDYPYGGWQGQSDGDLYTVNKHTSLYVRMIMLHALSTAGRIRHPSDPGHPREVAFMLEQPRDPRGYLKFQDPLFDDVVSFWRTPLWSEYALEAGLHTYSFDMAAFGKSFTRFTTVGTNLPLQHIQGLRFRAHVDGPVPERSPPRVWPTEFLEQVTIALRNWFAVPRMLRMSAEQWREHVQRGHLPFRADCAVCVQAGATGRRHSRVEHPSAFVLSADLSGPVKIGGTDPDARGIHPRKYKYLFAAKLRIPKSFAEDGRGGWVSYDKGELKLEEYDDKDDGLAPEAALPGAGVGDDLPADEEGEEEPPFKEHARRDHDLDPDLSAPELVNLIFSCGLKDDKATTVLEAIQDVVLYCRSLNIPILRFHSDRGMEFRARATVQWLKGEGIRVTTSEAGVHQTSGAAEATVRWLKQRARTLLLSADLPQHLWPAAVSTAASMQRGDVLGFEPTLAAPFGAKVLVRKRQLEGPKLEDLAPKWVSGKYVGLSDSLSKGHLVYVKDEEGERFIHTLHVRAGLHDPGPVPGEFEAPLPDPPERRVRGKSAGSGDVVGVSKAQVFHDTDYHLKAEELLREWSQEEAEALILEVARILPDDERNYGMFRHGGKLGVTRATVERPWLARVINRVFRERVPDAEYAALFVSVNNEREVHVDRNNAVGAVNHLLPLSMPRRGGELWMELRDGDVVSGKVLELTSKEGRVRYGCAYSLQEGRVFSFDPHRRHAVLPWKGERVVVVGYTPGLLAALKREDREILWDLQFPLPLDENDVPAPEIYINALSVKNVVVNKDVEQEVNPIRGGGWSEVIPTSDGDFLFKCDWSVSKSSPSPTAVPHHSNEQDIGCEEWEDWEMRLVLDEGEAKASTAAVCPGGRPLVCKTEVAYTRGIEELLCGLAAPLSIVHTVDPVEAASNLEQWLPAIRKEAGSLEHAVIRVAEDDELVRADVDSGKADVIPMKLVFTVKPPDSDSPDYYKRKARIVVCGNLATHKPEDVYASTAPAEIVRAAIALANYFGWDLGMIDIVAAFLQTPLHAVKNAPLVYGRPPKVLVKAGICARGELWKLTHAVYGLQESPRLWSAYRDEQLGQLQLVVGGKRIVLQQGRVESSWWKVLEEEGSVLIGLLVVYVDDILICGHTSLIRELAEAIRKLWRTSPLQLVGEGELRFLGIEIARTTYGFALSQNSYIEELLRIHSTSAKRRDLVPLSKDQASFIALEEEVPQGEAEIRSAQQVAGELLWISQRSRPDISFVCSLIGSLSTRAPRRAVEIGEKTLAFLQSSLIGLVDDEELDIRGDSQGIKWVAWVIYDKASPGEIHPVLIVTKGQGRDQDLRRAVTLTVKNSYNC</sequence>
<dbReference type="InterPro" id="IPR013103">
    <property type="entry name" value="RVT_2"/>
</dbReference>
<accession>A0A1Q9DE02</accession>
<feature type="compositionally biased region" description="Acidic residues" evidence="2">
    <location>
        <begin position="1110"/>
        <end position="1119"/>
    </location>
</feature>
<dbReference type="PROSITE" id="PS50994">
    <property type="entry name" value="INTEGRASE"/>
    <property type="match status" value="1"/>
</dbReference>
<feature type="region of interest" description="Disordered" evidence="2">
    <location>
        <begin position="1"/>
        <end position="30"/>
    </location>
</feature>
<keyword evidence="1" id="KW-0479">Metal-binding</keyword>
<evidence type="ECO:0000259" key="4">
    <source>
        <dbReference type="PROSITE" id="PS50158"/>
    </source>
</evidence>
<feature type="compositionally biased region" description="Low complexity" evidence="2">
    <location>
        <begin position="1096"/>
        <end position="1109"/>
    </location>
</feature>
<proteinExistence type="predicted"/>
<comment type="caution">
    <text evidence="6">The sequence shown here is derived from an EMBL/GenBank/DDBJ whole genome shotgun (WGS) entry which is preliminary data.</text>
</comment>
<dbReference type="SUPFAM" id="SSF53098">
    <property type="entry name" value="Ribonuclease H-like"/>
    <property type="match status" value="1"/>
</dbReference>
<evidence type="ECO:0000259" key="5">
    <source>
        <dbReference type="PROSITE" id="PS50994"/>
    </source>
</evidence>
<dbReference type="Pfam" id="PF07727">
    <property type="entry name" value="RVT_2"/>
    <property type="match status" value="1"/>
</dbReference>
<keyword evidence="1" id="KW-0862">Zinc</keyword>
<feature type="region of interest" description="Disordered" evidence="2">
    <location>
        <begin position="1091"/>
        <end position="1133"/>
    </location>
</feature>
<dbReference type="InterPro" id="IPR036397">
    <property type="entry name" value="RNaseH_sf"/>
</dbReference>
<feature type="compositionally biased region" description="Low complexity" evidence="2">
    <location>
        <begin position="411"/>
        <end position="423"/>
    </location>
</feature>
<dbReference type="PROSITE" id="PS50158">
    <property type="entry name" value="ZF_CCHC"/>
    <property type="match status" value="1"/>
</dbReference>
<dbReference type="InterPro" id="IPR001878">
    <property type="entry name" value="Znf_CCHC"/>
</dbReference>
<organism evidence="6 7">
    <name type="scientific">Symbiodinium microadriaticum</name>
    <name type="common">Dinoflagellate</name>
    <name type="synonym">Zooxanthella microadriatica</name>
    <dbReference type="NCBI Taxonomy" id="2951"/>
    <lineage>
        <taxon>Eukaryota</taxon>
        <taxon>Sar</taxon>
        <taxon>Alveolata</taxon>
        <taxon>Dinophyceae</taxon>
        <taxon>Suessiales</taxon>
        <taxon>Symbiodiniaceae</taxon>
        <taxon>Symbiodinium</taxon>
    </lineage>
</organism>
<feature type="domain" description="CCHC-type" evidence="4">
    <location>
        <begin position="460"/>
        <end position="476"/>
    </location>
</feature>
<keyword evidence="7" id="KW-1185">Reference proteome</keyword>
<feature type="domain" description="C3H1-type" evidence="3">
    <location>
        <begin position="422"/>
        <end position="450"/>
    </location>
</feature>
<dbReference type="InterPro" id="IPR012337">
    <property type="entry name" value="RNaseH-like_sf"/>
</dbReference>
<evidence type="ECO:0000256" key="2">
    <source>
        <dbReference type="SAM" id="MobiDB-lite"/>
    </source>
</evidence>
<dbReference type="InterPro" id="IPR000571">
    <property type="entry name" value="Znf_CCCH"/>
</dbReference>
<name>A0A1Q9DE02_SYMMI</name>
<feature type="compositionally biased region" description="Basic and acidic residues" evidence="2">
    <location>
        <begin position="1120"/>
        <end position="1133"/>
    </location>
</feature>
<dbReference type="GO" id="GO:0003676">
    <property type="term" value="F:nucleic acid binding"/>
    <property type="evidence" value="ECO:0007669"/>
    <property type="project" value="InterPro"/>
</dbReference>
<protein>
    <submittedName>
        <fullName evidence="6">Putative transposon protein</fullName>
    </submittedName>
</protein>
<dbReference type="Gene3D" id="3.30.420.10">
    <property type="entry name" value="Ribonuclease H-like superfamily/Ribonuclease H"/>
    <property type="match status" value="1"/>
</dbReference>
<dbReference type="Proteomes" id="UP000186817">
    <property type="component" value="Unassembled WGS sequence"/>
</dbReference>
<reference evidence="6 7" key="1">
    <citation type="submission" date="2016-02" db="EMBL/GenBank/DDBJ databases">
        <title>Genome analysis of coral dinoflagellate symbionts highlights evolutionary adaptations to a symbiotic lifestyle.</title>
        <authorList>
            <person name="Aranda M."/>
            <person name="Li Y."/>
            <person name="Liew Y.J."/>
            <person name="Baumgarten S."/>
            <person name="Simakov O."/>
            <person name="Wilson M."/>
            <person name="Piel J."/>
            <person name="Ashoor H."/>
            <person name="Bougouffa S."/>
            <person name="Bajic V.B."/>
            <person name="Ryu T."/>
            <person name="Ravasi T."/>
            <person name="Bayer T."/>
            <person name="Micklem G."/>
            <person name="Kim H."/>
            <person name="Bhak J."/>
            <person name="Lajeunesse T.C."/>
            <person name="Voolstra C.R."/>
        </authorList>
    </citation>
    <scope>NUCLEOTIDE SEQUENCE [LARGE SCALE GENOMIC DNA]</scope>
    <source>
        <strain evidence="6 7">CCMP2467</strain>
    </source>
</reference>
<dbReference type="OrthoDB" id="413361at2759"/>
<dbReference type="GO" id="GO:0008270">
    <property type="term" value="F:zinc ion binding"/>
    <property type="evidence" value="ECO:0007669"/>
    <property type="project" value="UniProtKB-KW"/>
</dbReference>
<feature type="zinc finger region" description="C3H1-type" evidence="1">
    <location>
        <begin position="422"/>
        <end position="450"/>
    </location>
</feature>